<dbReference type="PANTHER" id="PTHR15201:SF1">
    <property type="entry name" value="MEDIATOR OF RNA POLYMERASE II TRANSCRIPTION SUBUNIT 26"/>
    <property type="match status" value="1"/>
</dbReference>
<evidence type="ECO:0000256" key="4">
    <source>
        <dbReference type="ARBA" id="ARBA00023015"/>
    </source>
</evidence>
<evidence type="ECO:0000313" key="14">
    <source>
        <dbReference type="Proteomes" id="UP001474421"/>
    </source>
</evidence>
<comment type="subcellular location">
    <subcellularLocation>
        <location evidence="1 10">Nucleus</location>
    </subcellularLocation>
</comment>
<dbReference type="GO" id="GO:0003712">
    <property type="term" value="F:transcription coregulator activity"/>
    <property type="evidence" value="ECO:0007669"/>
    <property type="project" value="TreeGrafter"/>
</dbReference>
<dbReference type="PANTHER" id="PTHR15201">
    <property type="entry name" value="CRSP70"/>
    <property type="match status" value="1"/>
</dbReference>
<sequence>MPSSHPSSPTPMLLAGAPDALRRDVTDATFCVCASAAVSVGRVPGCTARGWLLPTVELGLLLRLLGGAERSRAAARCDTLSPRLVGRLSPAEHAAPVAPRRGRRVRKRGREEGRTVGPPLAPLCWARGSSSPREAMTAAPGPSPQQIRDRLLQAIDPNSNIHNMVAVLEVISSLEKYPITKEALEETRLGKLINDVRKKTKNEELAKRAKKLLRNWQKLIEPVSQNEATLRGLPNPPGSANGGAHNCRVETSPGAVIGSKPIQDVKNRNDVQKLHSPKPGNRKRQGEPKDGPPLPLPKVSKASYEVLQNSSPPPTNGIGGSPESFPSPPDVSLLPGPEGNRDEVSENDKPSKIPINAVRPHTSSPGLFKTSGTSLLLKTAVLQQQQQQHDKAEEAAANQPRSPRCSSFSPRNVRLETFARQHATYSPKNLTLVPCPKPPLLDVPVPLSPPPPSLVQLSPQPALAKRLEASHQVDPEASLHDQEQQRVPEGQLQLSAGASPGSGAGSHSVESFAPLADLSPDASRMDSDSAASGSDSKKKKKYRPKDYMVNLDGQVMEGGVKPVRLKKERRLTFDPMTGEIKTLAQRDCLQLDLPALAEQHRTGTDKQEPKPPLQSPFEQTNWKELSRNEIIQSYLNRQSSLLSSSGVQTPGAHYFMSEYLKQEESTRREARKTHVLAPHSKPADLPGVTREVTQDDLDRICSQHWPGVNGCYDTQGNWYDWTQCISLDPHGDEGRLNILPYVCLD</sequence>
<dbReference type="InterPro" id="IPR042376">
    <property type="entry name" value="MED26"/>
</dbReference>
<dbReference type="CDD" id="cd00183">
    <property type="entry name" value="TFIIS_I"/>
    <property type="match status" value="1"/>
</dbReference>
<gene>
    <name evidence="13" type="ORF">NXF25_000409</name>
</gene>
<feature type="region of interest" description="Disordered" evidence="11">
    <location>
        <begin position="518"/>
        <end position="546"/>
    </location>
</feature>
<feature type="compositionally biased region" description="Basic and acidic residues" evidence="11">
    <location>
        <begin position="263"/>
        <end position="273"/>
    </location>
</feature>
<feature type="compositionally biased region" description="Low complexity" evidence="11">
    <location>
        <begin position="400"/>
        <end position="410"/>
    </location>
</feature>
<dbReference type="InterPro" id="IPR017923">
    <property type="entry name" value="TFIIS_N"/>
</dbReference>
<dbReference type="PROSITE" id="PS51319">
    <property type="entry name" value="TFIIS_N"/>
    <property type="match status" value="1"/>
</dbReference>
<evidence type="ECO:0000256" key="7">
    <source>
        <dbReference type="ARBA" id="ARBA00023242"/>
    </source>
</evidence>
<keyword evidence="6" id="KW-0804">Transcription</keyword>
<dbReference type="GO" id="GO:0016592">
    <property type="term" value="C:mediator complex"/>
    <property type="evidence" value="ECO:0007669"/>
    <property type="project" value="InterPro"/>
</dbReference>
<dbReference type="InterPro" id="IPR031416">
    <property type="entry name" value="Med26_C"/>
</dbReference>
<evidence type="ECO:0000256" key="2">
    <source>
        <dbReference type="ARBA" id="ARBA00009681"/>
    </source>
</evidence>
<dbReference type="InterPro" id="IPR003617">
    <property type="entry name" value="TFIIS/CRSP70_N_sub"/>
</dbReference>
<dbReference type="SUPFAM" id="SSF47676">
    <property type="entry name" value="Conserved domain common to transcription factors TFIIS, elongin A, CRSP70"/>
    <property type="match status" value="1"/>
</dbReference>
<dbReference type="Pfam" id="PF15694">
    <property type="entry name" value="Med26_M"/>
    <property type="match status" value="1"/>
</dbReference>
<dbReference type="SMART" id="SM00509">
    <property type="entry name" value="TFS2N"/>
    <property type="match status" value="1"/>
</dbReference>
<feature type="compositionally biased region" description="Basic and acidic residues" evidence="11">
    <location>
        <begin position="339"/>
        <end position="351"/>
    </location>
</feature>
<comment type="similarity">
    <text evidence="2">Belongs to the Mediator complex subunit 26 family.</text>
</comment>
<keyword evidence="14" id="KW-1185">Reference proteome</keyword>
<evidence type="ECO:0000259" key="12">
    <source>
        <dbReference type="PROSITE" id="PS51319"/>
    </source>
</evidence>
<evidence type="ECO:0000256" key="3">
    <source>
        <dbReference type="ARBA" id="ARBA00019686"/>
    </source>
</evidence>
<dbReference type="Pfam" id="PF08711">
    <property type="entry name" value="Med26"/>
    <property type="match status" value="1"/>
</dbReference>
<comment type="caution">
    <text evidence="13">The sequence shown here is derived from an EMBL/GenBank/DDBJ whole genome shotgun (WGS) entry which is preliminary data.</text>
</comment>
<name>A0AAW1C4F2_CROAD</name>
<keyword evidence="5" id="KW-0010">Activator</keyword>
<keyword evidence="7 10" id="KW-0539">Nucleus</keyword>
<evidence type="ECO:0000256" key="11">
    <source>
        <dbReference type="SAM" id="MobiDB-lite"/>
    </source>
</evidence>
<dbReference type="Gene3D" id="1.20.930.10">
    <property type="entry name" value="Conserved domain common to transcription factors TFIIS, elongin A, CRSP70"/>
    <property type="match status" value="1"/>
</dbReference>
<evidence type="ECO:0000256" key="8">
    <source>
        <dbReference type="ARBA" id="ARBA00030125"/>
    </source>
</evidence>
<evidence type="ECO:0000313" key="13">
    <source>
        <dbReference type="EMBL" id="KAK9409234.1"/>
    </source>
</evidence>
<dbReference type="GO" id="GO:0010628">
    <property type="term" value="P:positive regulation of gene expression"/>
    <property type="evidence" value="ECO:0007669"/>
    <property type="project" value="TreeGrafter"/>
</dbReference>
<reference evidence="13 14" key="1">
    <citation type="journal article" date="2024" name="Proc. Natl. Acad. Sci. U.S.A.">
        <title>The genetic regulatory architecture and epigenomic basis for age-related changes in rattlesnake venom.</title>
        <authorList>
            <person name="Hogan M.P."/>
            <person name="Holding M.L."/>
            <person name="Nystrom G.S."/>
            <person name="Colston T.J."/>
            <person name="Bartlett D.A."/>
            <person name="Mason A.J."/>
            <person name="Ellsworth S.A."/>
            <person name="Rautsaw R.M."/>
            <person name="Lawrence K.C."/>
            <person name="Strickland J.L."/>
            <person name="He B."/>
            <person name="Fraser P."/>
            <person name="Margres M.J."/>
            <person name="Gilbert D.M."/>
            <person name="Gibbs H.L."/>
            <person name="Parkinson C.L."/>
            <person name="Rokyta D.R."/>
        </authorList>
    </citation>
    <scope>NUCLEOTIDE SEQUENCE [LARGE SCALE GENOMIC DNA]</scope>
    <source>
        <strain evidence="13">DRR0105</strain>
    </source>
</reference>
<feature type="region of interest" description="Disordered" evidence="11">
    <location>
        <begin position="91"/>
        <end position="114"/>
    </location>
</feature>
<dbReference type="GO" id="GO:0006357">
    <property type="term" value="P:regulation of transcription by RNA polymerase II"/>
    <property type="evidence" value="ECO:0007669"/>
    <property type="project" value="InterPro"/>
</dbReference>
<organism evidence="13 14">
    <name type="scientific">Crotalus adamanteus</name>
    <name type="common">Eastern diamondback rattlesnake</name>
    <dbReference type="NCBI Taxonomy" id="8729"/>
    <lineage>
        <taxon>Eukaryota</taxon>
        <taxon>Metazoa</taxon>
        <taxon>Chordata</taxon>
        <taxon>Craniata</taxon>
        <taxon>Vertebrata</taxon>
        <taxon>Euteleostomi</taxon>
        <taxon>Lepidosauria</taxon>
        <taxon>Squamata</taxon>
        <taxon>Bifurcata</taxon>
        <taxon>Unidentata</taxon>
        <taxon>Episquamata</taxon>
        <taxon>Toxicofera</taxon>
        <taxon>Serpentes</taxon>
        <taxon>Colubroidea</taxon>
        <taxon>Viperidae</taxon>
        <taxon>Crotalinae</taxon>
        <taxon>Crotalus</taxon>
    </lineage>
</organism>
<dbReference type="Proteomes" id="UP001474421">
    <property type="component" value="Unassembled WGS sequence"/>
</dbReference>
<keyword evidence="4" id="KW-0805">Transcription regulation</keyword>
<feature type="domain" description="TFIIS N-terminal" evidence="12">
    <location>
        <begin position="146"/>
        <end position="223"/>
    </location>
</feature>
<feature type="region of interest" description="Disordered" evidence="11">
    <location>
        <begin position="465"/>
        <end position="487"/>
    </location>
</feature>
<feature type="region of interest" description="Disordered" evidence="11">
    <location>
        <begin position="227"/>
        <end position="366"/>
    </location>
</feature>
<feature type="compositionally biased region" description="Basic and acidic residues" evidence="11">
    <location>
        <begin position="465"/>
        <end position="486"/>
    </location>
</feature>
<dbReference type="InterPro" id="IPR031417">
    <property type="entry name" value="Med26_Mid"/>
</dbReference>
<protein>
    <recommendedName>
        <fullName evidence="3">Mediator of RNA polymerase II transcription subunit 26</fullName>
    </recommendedName>
    <alternativeName>
        <fullName evidence="8">Cofactor required for Sp1 transcriptional activation subunit 7</fullName>
    </alternativeName>
    <alternativeName>
        <fullName evidence="9">Mediator complex subunit 26</fullName>
    </alternativeName>
</protein>
<dbReference type="Pfam" id="PF15693">
    <property type="entry name" value="Med26_C"/>
    <property type="match status" value="1"/>
</dbReference>
<accession>A0AAW1C4F2</accession>
<evidence type="ECO:0000256" key="6">
    <source>
        <dbReference type="ARBA" id="ARBA00023163"/>
    </source>
</evidence>
<dbReference type="FunFam" id="1.20.930.10:FF:000008">
    <property type="entry name" value="mediator of RNA polymerase II transcription subunit 26"/>
    <property type="match status" value="1"/>
</dbReference>
<dbReference type="EMBL" id="JAOTOJ010000001">
    <property type="protein sequence ID" value="KAK9409234.1"/>
    <property type="molecule type" value="Genomic_DNA"/>
</dbReference>
<proteinExistence type="inferred from homology"/>
<evidence type="ECO:0000256" key="9">
    <source>
        <dbReference type="ARBA" id="ARBA00031968"/>
    </source>
</evidence>
<feature type="region of interest" description="Disordered" evidence="11">
    <location>
        <begin position="382"/>
        <end position="410"/>
    </location>
</feature>
<dbReference type="InterPro" id="IPR035441">
    <property type="entry name" value="TFIIS/LEDGF_dom_sf"/>
</dbReference>
<evidence type="ECO:0000256" key="1">
    <source>
        <dbReference type="ARBA" id="ARBA00004123"/>
    </source>
</evidence>
<evidence type="ECO:0000256" key="5">
    <source>
        <dbReference type="ARBA" id="ARBA00023159"/>
    </source>
</evidence>
<dbReference type="GO" id="GO:0005654">
    <property type="term" value="C:nucleoplasm"/>
    <property type="evidence" value="ECO:0007669"/>
    <property type="project" value="UniProtKB-ARBA"/>
</dbReference>
<dbReference type="GO" id="GO:0070847">
    <property type="term" value="C:core mediator complex"/>
    <property type="evidence" value="ECO:0007669"/>
    <property type="project" value="TreeGrafter"/>
</dbReference>
<dbReference type="AlphaFoldDB" id="A0AAW1C4F2"/>
<evidence type="ECO:0000256" key="10">
    <source>
        <dbReference type="PROSITE-ProRule" id="PRU00649"/>
    </source>
</evidence>